<dbReference type="AlphaFoldDB" id="A0A1S1MQV7"/>
<sequence length="146" mass="15464">MLLSTKSMTWKVVLAVSTLSLFSLSKASAEVSIIVHPSNTSTFDQETIKKIFLGKTKSFTNGRSAILISASASDPASDEFNTKVIGKSSSQVKAYWSKILFTGKGTPPQEMDSSKDVISAVSSNPDAIGYVDASATTDSVKVVATF</sequence>
<organism evidence="2 3">
    <name type="scientific">Pseudoalteromonas amylolytica</name>
    <dbReference type="NCBI Taxonomy" id="1859457"/>
    <lineage>
        <taxon>Bacteria</taxon>
        <taxon>Pseudomonadati</taxon>
        <taxon>Pseudomonadota</taxon>
        <taxon>Gammaproteobacteria</taxon>
        <taxon>Alteromonadales</taxon>
        <taxon>Pseudoalteromonadaceae</taxon>
        <taxon>Pseudoalteromonas</taxon>
    </lineage>
</organism>
<dbReference type="Proteomes" id="UP000179786">
    <property type="component" value="Unassembled WGS sequence"/>
</dbReference>
<evidence type="ECO:0000313" key="3">
    <source>
        <dbReference type="Proteomes" id="UP000179786"/>
    </source>
</evidence>
<dbReference type="EMBL" id="MKJU01000031">
    <property type="protein sequence ID" value="OHU88356.1"/>
    <property type="molecule type" value="Genomic_DNA"/>
</dbReference>
<comment type="caution">
    <text evidence="2">The sequence shown here is derived from an EMBL/GenBank/DDBJ whole genome shotgun (WGS) entry which is preliminary data.</text>
</comment>
<dbReference type="RefSeq" id="WP_070987109.1">
    <property type="nucleotide sequence ID" value="NZ_MKJU01000031.1"/>
</dbReference>
<dbReference type="STRING" id="1859457.BET10_19985"/>
<keyword evidence="3" id="KW-1185">Reference proteome</keyword>
<accession>A0A1S1MQV7</accession>
<dbReference type="OrthoDB" id="5368544at2"/>
<feature type="chain" id="PRO_5010305777" evidence="1">
    <location>
        <begin position="30"/>
        <end position="146"/>
    </location>
</feature>
<protein>
    <submittedName>
        <fullName evidence="2">Phosphate ABC transporter substrate-binding protein</fullName>
    </submittedName>
</protein>
<gene>
    <name evidence="2" type="ORF">BET10_19985</name>
</gene>
<reference evidence="2 3" key="1">
    <citation type="submission" date="2016-09" db="EMBL/GenBank/DDBJ databases">
        <title>Pseudoalteromonas amylolytica sp. nov., isolated from the surface seawater.</title>
        <authorList>
            <person name="Wu Y.-H."/>
            <person name="Cheng H."/>
            <person name="Jin X.-B."/>
            <person name="Wang C.-S."/>
            <person name="Xu X.-W."/>
        </authorList>
    </citation>
    <scope>NUCLEOTIDE SEQUENCE [LARGE SCALE GENOMIC DNA]</scope>
    <source>
        <strain evidence="2 3">JW1</strain>
    </source>
</reference>
<dbReference type="Gene3D" id="3.40.190.10">
    <property type="entry name" value="Periplasmic binding protein-like II"/>
    <property type="match status" value="1"/>
</dbReference>
<evidence type="ECO:0000313" key="2">
    <source>
        <dbReference type="EMBL" id="OHU88356.1"/>
    </source>
</evidence>
<feature type="signal peptide" evidence="1">
    <location>
        <begin position="1"/>
        <end position="29"/>
    </location>
</feature>
<name>A0A1S1MQV7_9GAMM</name>
<dbReference type="SUPFAM" id="SSF53850">
    <property type="entry name" value="Periplasmic binding protein-like II"/>
    <property type="match status" value="1"/>
</dbReference>
<keyword evidence="1" id="KW-0732">Signal</keyword>
<proteinExistence type="predicted"/>
<evidence type="ECO:0000256" key="1">
    <source>
        <dbReference type="SAM" id="SignalP"/>
    </source>
</evidence>